<keyword evidence="4" id="KW-0812">Transmembrane</keyword>
<dbReference type="SUPFAM" id="SSF53822">
    <property type="entry name" value="Periplasmic binding protein-like I"/>
    <property type="match status" value="1"/>
</dbReference>
<dbReference type="Gene3D" id="3.40.50.2300">
    <property type="match status" value="2"/>
</dbReference>
<dbReference type="PRINTS" id="PR00593">
    <property type="entry name" value="MTABOTROPICR"/>
</dbReference>
<dbReference type="InterPro" id="IPR017979">
    <property type="entry name" value="GPCR_3_CS"/>
</dbReference>
<evidence type="ECO:0000256" key="4">
    <source>
        <dbReference type="ARBA" id="ARBA00022692"/>
    </source>
</evidence>
<evidence type="ECO:0000259" key="12">
    <source>
        <dbReference type="Pfam" id="PF01094"/>
    </source>
</evidence>
<dbReference type="InterPro" id="IPR050726">
    <property type="entry name" value="mGluR"/>
</dbReference>
<feature type="chain" id="PRO_5044811156" evidence="11">
    <location>
        <begin position="18"/>
        <end position="443"/>
    </location>
</feature>
<name>A0ABD2QJ76_9PLAT</name>
<protein>
    <submittedName>
        <fullName evidence="13">Metabotropic glutamate receptor 2</fullName>
    </submittedName>
</protein>
<keyword evidence="7" id="KW-0472">Membrane</keyword>
<keyword evidence="10" id="KW-0807">Transducer</keyword>
<accession>A0ABD2QJ76</accession>
<keyword evidence="6" id="KW-0297">G-protein coupled receptor</keyword>
<dbReference type="PROSITE" id="PS00979">
    <property type="entry name" value="G_PROTEIN_RECEP_F3_1"/>
    <property type="match status" value="1"/>
</dbReference>
<evidence type="ECO:0000256" key="10">
    <source>
        <dbReference type="ARBA" id="ARBA00023224"/>
    </source>
</evidence>
<evidence type="ECO:0000256" key="9">
    <source>
        <dbReference type="ARBA" id="ARBA00023180"/>
    </source>
</evidence>
<dbReference type="EMBL" id="JBJKFK010000121">
    <property type="protein sequence ID" value="KAL3319591.1"/>
    <property type="molecule type" value="Genomic_DNA"/>
</dbReference>
<keyword evidence="11" id="KW-0732">Signal</keyword>
<gene>
    <name evidence="13" type="primary">GRM2</name>
    <name evidence="13" type="ORF">Ciccas_001742</name>
</gene>
<dbReference type="InterPro" id="IPR000162">
    <property type="entry name" value="GPCR_3_mtglu_rcpt"/>
</dbReference>
<dbReference type="FunFam" id="3.40.50.2300:FF:000145">
    <property type="entry name" value="Glutamate receptor, metabotropic"/>
    <property type="match status" value="1"/>
</dbReference>
<keyword evidence="14" id="KW-1185">Reference proteome</keyword>
<evidence type="ECO:0000256" key="6">
    <source>
        <dbReference type="ARBA" id="ARBA00023040"/>
    </source>
</evidence>
<evidence type="ECO:0000256" key="2">
    <source>
        <dbReference type="ARBA" id="ARBA00007242"/>
    </source>
</evidence>
<reference evidence="13 14" key="1">
    <citation type="submission" date="2024-11" db="EMBL/GenBank/DDBJ databases">
        <title>Adaptive evolution of stress response genes in parasites aligns with host niche diversity.</title>
        <authorList>
            <person name="Hahn C."/>
            <person name="Resl P."/>
        </authorList>
    </citation>
    <scope>NUCLEOTIDE SEQUENCE [LARGE SCALE GENOMIC DNA]</scope>
    <source>
        <strain evidence="13">EGGRZ-B1_66</strain>
        <tissue evidence="13">Body</tissue>
    </source>
</reference>
<evidence type="ECO:0000256" key="5">
    <source>
        <dbReference type="ARBA" id="ARBA00022989"/>
    </source>
</evidence>
<dbReference type="Proteomes" id="UP001626550">
    <property type="component" value="Unassembled WGS sequence"/>
</dbReference>
<organism evidence="13 14">
    <name type="scientific">Cichlidogyrus casuarinus</name>
    <dbReference type="NCBI Taxonomy" id="1844966"/>
    <lineage>
        <taxon>Eukaryota</taxon>
        <taxon>Metazoa</taxon>
        <taxon>Spiralia</taxon>
        <taxon>Lophotrochozoa</taxon>
        <taxon>Platyhelminthes</taxon>
        <taxon>Monogenea</taxon>
        <taxon>Monopisthocotylea</taxon>
        <taxon>Dactylogyridea</taxon>
        <taxon>Ancyrocephalidae</taxon>
        <taxon>Cichlidogyrus</taxon>
    </lineage>
</organism>
<evidence type="ECO:0000256" key="3">
    <source>
        <dbReference type="ARBA" id="ARBA00022475"/>
    </source>
</evidence>
<dbReference type="AlphaFoldDB" id="A0ABD2QJ76"/>
<comment type="subcellular location">
    <subcellularLocation>
        <location evidence="1">Cell membrane</location>
        <topology evidence="1">Multi-pass membrane protein</topology>
    </subcellularLocation>
</comment>
<keyword evidence="5" id="KW-1133">Transmembrane helix</keyword>
<keyword evidence="8 13" id="KW-0675">Receptor</keyword>
<evidence type="ECO:0000256" key="11">
    <source>
        <dbReference type="SAM" id="SignalP"/>
    </source>
</evidence>
<dbReference type="Pfam" id="PF01094">
    <property type="entry name" value="ANF_receptor"/>
    <property type="match status" value="1"/>
</dbReference>
<keyword evidence="9" id="KW-0325">Glycoprotein</keyword>
<dbReference type="GO" id="GO:0005886">
    <property type="term" value="C:plasma membrane"/>
    <property type="evidence" value="ECO:0007669"/>
    <property type="project" value="UniProtKB-SubCell"/>
</dbReference>
<dbReference type="PANTHER" id="PTHR24060">
    <property type="entry name" value="METABOTROPIC GLUTAMATE RECEPTOR"/>
    <property type="match status" value="1"/>
</dbReference>
<sequence>MNFVPILLLYCCNVVLSSDKKSVEVDGDILLGGLFPVHAADLASDACGILNPERGVQRVEAMLFTLDKINNDPKILPGLKLGASIWDTCSSDQKALQHSLTFIEMQAGEQQCSNSQQKQKGKKFYRGVVGGSYSSVSIMVSNLLGLFSIPQISYASTSPALSLKTTHKLFARTVPSDLTQAKAMAKLVKKFNWTYVSTVRSEGDYGDAGMLAFKDEAKKLNVCIASNDVIKKTSTKEEIIGIARELTKESNKARTVVVFLRIEDAERLLSAVTNVIEGRNSSNLVWVASDGWGQENGPVEHNSVAARGALTIEINSKSIKEFENYYGNLTLNNNKRNPWFKELWEKTFNCSTDTQRSDRESCQKFADVPLKEKLGKSFKHESKIQFIVQAIYAFARTLDKQFGLNCAAYNQSKAMCLQKLANISGQAFYQEMMALGSTGFGEL</sequence>
<comment type="similarity">
    <text evidence="2">Belongs to the G-protein coupled receptor 3 family.</text>
</comment>
<dbReference type="PRINTS" id="PR00248">
    <property type="entry name" value="GPCRMGR"/>
</dbReference>
<feature type="domain" description="Receptor ligand binding region" evidence="12">
    <location>
        <begin position="59"/>
        <end position="339"/>
    </location>
</feature>
<dbReference type="InterPro" id="IPR028082">
    <property type="entry name" value="Peripla_BP_I"/>
</dbReference>
<evidence type="ECO:0000313" key="14">
    <source>
        <dbReference type="Proteomes" id="UP001626550"/>
    </source>
</evidence>
<feature type="signal peptide" evidence="11">
    <location>
        <begin position="1"/>
        <end position="17"/>
    </location>
</feature>
<evidence type="ECO:0000256" key="7">
    <source>
        <dbReference type="ARBA" id="ARBA00023136"/>
    </source>
</evidence>
<dbReference type="GO" id="GO:0004930">
    <property type="term" value="F:G protein-coupled receptor activity"/>
    <property type="evidence" value="ECO:0007669"/>
    <property type="project" value="UniProtKB-KW"/>
</dbReference>
<comment type="caution">
    <text evidence="13">The sequence shown here is derived from an EMBL/GenBank/DDBJ whole genome shotgun (WGS) entry which is preliminary data.</text>
</comment>
<dbReference type="InterPro" id="IPR001828">
    <property type="entry name" value="ANF_lig-bd_rcpt"/>
</dbReference>
<proteinExistence type="inferred from homology"/>
<dbReference type="InterPro" id="IPR000337">
    <property type="entry name" value="GPCR_3"/>
</dbReference>
<evidence type="ECO:0000313" key="13">
    <source>
        <dbReference type="EMBL" id="KAL3319591.1"/>
    </source>
</evidence>
<evidence type="ECO:0000256" key="1">
    <source>
        <dbReference type="ARBA" id="ARBA00004651"/>
    </source>
</evidence>
<evidence type="ECO:0000256" key="8">
    <source>
        <dbReference type="ARBA" id="ARBA00023170"/>
    </source>
</evidence>
<keyword evidence="3" id="KW-1003">Cell membrane</keyword>